<dbReference type="InterPro" id="IPR036249">
    <property type="entry name" value="Thioredoxin-like_sf"/>
</dbReference>
<dbReference type="SUPFAM" id="SSF52833">
    <property type="entry name" value="Thioredoxin-like"/>
    <property type="match status" value="1"/>
</dbReference>
<dbReference type="Proteomes" id="UP000475249">
    <property type="component" value="Unassembled WGS sequence"/>
</dbReference>
<sequence>MAIAQQLNYKTVDKKGREKLLGKITKEGLQQDSFANWFNPQYENYQVDEETVQALRKQLKRYEIKVFLGTWCGDSRREVPRFIRILEAADFPKENLSIIAVDYEKPFYKKSPGGEEKGLNIVKVPTFIFYKKGAETNRIIEYPVVSLEKDMAKILKEEGYKPNFSGLKAN</sequence>
<dbReference type="PROSITE" id="PS51352">
    <property type="entry name" value="THIOREDOXIN_2"/>
    <property type="match status" value="1"/>
</dbReference>
<organism evidence="2 3">
    <name type="scientific">Poritiphilus flavus</name>
    <dbReference type="NCBI Taxonomy" id="2697053"/>
    <lineage>
        <taxon>Bacteria</taxon>
        <taxon>Pseudomonadati</taxon>
        <taxon>Bacteroidota</taxon>
        <taxon>Flavobacteriia</taxon>
        <taxon>Flavobacteriales</taxon>
        <taxon>Flavobacteriaceae</taxon>
        <taxon>Poritiphilus</taxon>
    </lineage>
</organism>
<comment type="caution">
    <text evidence="2">The sequence shown here is derived from an EMBL/GenBank/DDBJ whole genome shotgun (WGS) entry which is preliminary data.</text>
</comment>
<protein>
    <submittedName>
        <fullName evidence="2">Thiol reductase thioredoxin</fullName>
    </submittedName>
</protein>
<accession>A0A6L9E861</accession>
<dbReference type="Pfam" id="PF14595">
    <property type="entry name" value="Thioredoxin_9"/>
    <property type="match status" value="1"/>
</dbReference>
<dbReference type="AlphaFoldDB" id="A0A6L9E861"/>
<evidence type="ECO:0000313" key="2">
    <source>
        <dbReference type="EMBL" id="NAS10906.1"/>
    </source>
</evidence>
<dbReference type="InterPro" id="IPR013766">
    <property type="entry name" value="Thioredoxin_domain"/>
</dbReference>
<name>A0A6L9E861_9FLAO</name>
<reference evidence="2 3" key="1">
    <citation type="submission" date="2020-01" db="EMBL/GenBank/DDBJ databases">
        <title>Bacteria diversity of Porities sp.</title>
        <authorList>
            <person name="Wang G."/>
        </authorList>
    </citation>
    <scope>NUCLEOTIDE SEQUENCE [LARGE SCALE GENOMIC DNA]</scope>
    <source>
        <strain evidence="2 3">R33</strain>
    </source>
</reference>
<evidence type="ECO:0000259" key="1">
    <source>
        <dbReference type="PROSITE" id="PS51352"/>
    </source>
</evidence>
<dbReference type="Gene3D" id="3.40.30.10">
    <property type="entry name" value="Glutaredoxin"/>
    <property type="match status" value="1"/>
</dbReference>
<gene>
    <name evidence="2" type="ORF">GTQ38_02760</name>
</gene>
<proteinExistence type="predicted"/>
<evidence type="ECO:0000313" key="3">
    <source>
        <dbReference type="Proteomes" id="UP000475249"/>
    </source>
</evidence>
<dbReference type="EMBL" id="WXYO01000001">
    <property type="protein sequence ID" value="NAS10906.1"/>
    <property type="molecule type" value="Genomic_DNA"/>
</dbReference>
<feature type="domain" description="Thioredoxin" evidence="1">
    <location>
        <begin position="25"/>
        <end position="160"/>
    </location>
</feature>
<keyword evidence="3" id="KW-1185">Reference proteome</keyword>